<dbReference type="PANTHER" id="PTHR28055:SF1">
    <property type="entry name" value="ALTERED INHERITANCE OF MITOCHONDRIA PROTEIN 41, MITOCHONDRIAL"/>
    <property type="match status" value="1"/>
</dbReference>
<comment type="caution">
    <text evidence="1">The sequence shown here is derived from an EMBL/GenBank/DDBJ whole genome shotgun (WGS) entry which is preliminary data.</text>
</comment>
<dbReference type="InterPro" id="IPR042184">
    <property type="entry name" value="YqeY/Aim41_N"/>
</dbReference>
<keyword evidence="2" id="KW-1185">Reference proteome</keyword>
<organism evidence="1 2">
    <name type="scientific">Leptobacterium flavescens</name>
    <dbReference type="NCBI Taxonomy" id="472055"/>
    <lineage>
        <taxon>Bacteria</taxon>
        <taxon>Pseudomonadati</taxon>
        <taxon>Bacteroidota</taxon>
        <taxon>Flavobacteriia</taxon>
        <taxon>Flavobacteriales</taxon>
        <taxon>Flavobacteriaceae</taxon>
        <taxon>Leptobacterium</taxon>
    </lineage>
</organism>
<dbReference type="InterPro" id="IPR019004">
    <property type="entry name" value="YqeY/Aim41"/>
</dbReference>
<dbReference type="InterPro" id="IPR023168">
    <property type="entry name" value="GatB_Yqey_C_2"/>
</dbReference>
<dbReference type="RefSeq" id="WP_163605494.1">
    <property type="nucleotide sequence ID" value="NZ_JAABOO010000001.1"/>
</dbReference>
<dbReference type="AlphaFoldDB" id="A0A6P0UN98"/>
<dbReference type="Gene3D" id="1.10.10.410">
    <property type="match status" value="1"/>
</dbReference>
<protein>
    <submittedName>
        <fullName evidence="1">GatB/YqeY domain-containing protein</fullName>
    </submittedName>
</protein>
<dbReference type="InterPro" id="IPR003789">
    <property type="entry name" value="Asn/Gln_tRNA_amidoTrase-B-like"/>
</dbReference>
<sequence length="149" mass="16068">MSLQTKIMEEMKAAMRSKDTIALEALRAVKSAILLAKTESGAKEELSEDEEIKILQKLVKQRKDSAAIFTEQGRADLAEPEVAQAAVIEKFLPEQLSEEEIAGVVASIIEKTGASSMKDMGKVMGMASKELAGKADGKTISTIVKQKLS</sequence>
<dbReference type="Proteomes" id="UP000468581">
    <property type="component" value="Unassembled WGS sequence"/>
</dbReference>
<name>A0A6P0UN98_9FLAO</name>
<reference evidence="1 2" key="1">
    <citation type="submission" date="2020-01" db="EMBL/GenBank/DDBJ databases">
        <title>Leptobacterium flavescens.</title>
        <authorList>
            <person name="Wang G."/>
        </authorList>
    </citation>
    <scope>NUCLEOTIDE SEQUENCE [LARGE SCALE GENOMIC DNA]</scope>
    <source>
        <strain evidence="1 2">KCTC 22160</strain>
    </source>
</reference>
<dbReference type="PANTHER" id="PTHR28055">
    <property type="entry name" value="ALTERED INHERITANCE OF MITOCHONDRIA PROTEIN 41, MITOCHONDRIAL"/>
    <property type="match status" value="1"/>
</dbReference>
<proteinExistence type="predicted"/>
<evidence type="ECO:0000313" key="2">
    <source>
        <dbReference type="Proteomes" id="UP000468581"/>
    </source>
</evidence>
<dbReference type="SUPFAM" id="SSF89095">
    <property type="entry name" value="GatB/YqeY motif"/>
    <property type="match status" value="1"/>
</dbReference>
<dbReference type="GO" id="GO:0016884">
    <property type="term" value="F:carbon-nitrogen ligase activity, with glutamine as amido-N-donor"/>
    <property type="evidence" value="ECO:0007669"/>
    <property type="project" value="InterPro"/>
</dbReference>
<evidence type="ECO:0000313" key="1">
    <source>
        <dbReference type="EMBL" id="NER12473.1"/>
    </source>
</evidence>
<dbReference type="Gene3D" id="1.10.1510.10">
    <property type="entry name" value="Uncharacterised protein YqeY/AIM41 PF09424, N-terminal domain"/>
    <property type="match status" value="1"/>
</dbReference>
<dbReference type="EMBL" id="JAABOO010000001">
    <property type="protein sequence ID" value="NER12473.1"/>
    <property type="molecule type" value="Genomic_DNA"/>
</dbReference>
<gene>
    <name evidence="1" type="ORF">GWK08_03405</name>
</gene>
<dbReference type="Pfam" id="PF09424">
    <property type="entry name" value="YqeY"/>
    <property type="match status" value="1"/>
</dbReference>
<accession>A0A6P0UN98</accession>